<dbReference type="InterPro" id="IPR017854">
    <property type="entry name" value="Metalthion_dom_sf"/>
</dbReference>
<organism evidence="5 6">
    <name type="scientific">Suricata suricatta</name>
    <name type="common">Meerkat</name>
    <dbReference type="NCBI Taxonomy" id="37032"/>
    <lineage>
        <taxon>Eukaryota</taxon>
        <taxon>Metazoa</taxon>
        <taxon>Chordata</taxon>
        <taxon>Craniata</taxon>
        <taxon>Vertebrata</taxon>
        <taxon>Euteleostomi</taxon>
        <taxon>Mammalia</taxon>
        <taxon>Eutheria</taxon>
        <taxon>Laurasiatheria</taxon>
        <taxon>Carnivora</taxon>
        <taxon>Feliformia</taxon>
        <taxon>Herpestidae</taxon>
        <taxon>Suricata</taxon>
    </lineage>
</organism>
<accession>A0A673UGP0</accession>
<proteinExistence type="inferred from homology"/>
<comment type="similarity">
    <text evidence="1 4">Belongs to the metallothionein superfamily. Type 1 family.</text>
</comment>
<dbReference type="Gene3D" id="4.10.10.10">
    <property type="entry name" value="Metallothionein Isoform II"/>
    <property type="match status" value="1"/>
</dbReference>
<dbReference type="Pfam" id="PF00131">
    <property type="entry name" value="Metallothio"/>
    <property type="match status" value="1"/>
</dbReference>
<evidence type="ECO:0000313" key="5">
    <source>
        <dbReference type="Ensembl" id="ENSSSUP00005023519.1"/>
    </source>
</evidence>
<name>A0A673UGP0_SURSU</name>
<evidence type="ECO:0000313" key="6">
    <source>
        <dbReference type="Proteomes" id="UP000472268"/>
    </source>
</evidence>
<evidence type="ECO:0000256" key="3">
    <source>
        <dbReference type="ARBA" id="ARBA00022851"/>
    </source>
</evidence>
<evidence type="ECO:0000256" key="1">
    <source>
        <dbReference type="ARBA" id="ARBA00007283"/>
    </source>
</evidence>
<reference evidence="5" key="3">
    <citation type="submission" date="2025-09" db="UniProtKB">
        <authorList>
            <consortium name="Ensembl"/>
        </authorList>
    </citation>
    <scope>IDENTIFICATION</scope>
</reference>
<keyword evidence="6" id="KW-1185">Reference proteome</keyword>
<dbReference type="Ensembl" id="ENSSSUT00005026932.1">
    <property type="protein sequence ID" value="ENSSSUP00005023519.1"/>
    <property type="gene ID" value="ENSSSUG00005015309.1"/>
</dbReference>
<dbReference type="SUPFAM" id="SSF57868">
    <property type="entry name" value="Metallothionein"/>
    <property type="match status" value="1"/>
</dbReference>
<protein>
    <recommendedName>
        <fullName evidence="4">Metallothionein</fullName>
    </recommendedName>
</protein>
<dbReference type="Proteomes" id="UP000472268">
    <property type="component" value="Chromosome 14"/>
</dbReference>
<dbReference type="AlphaFoldDB" id="A0A673UGP0"/>
<reference evidence="5 6" key="1">
    <citation type="submission" date="2019-05" db="EMBL/GenBank/DDBJ databases">
        <title>A Chromosome-scale Meerkat (S. suricatta) Genome Assembly.</title>
        <authorList>
            <person name="Dudchenko O."/>
            <person name="Lieberman Aiden E."/>
            <person name="Tung J."/>
            <person name="Barreiro L.B."/>
            <person name="Clutton-Brock T.H."/>
        </authorList>
    </citation>
    <scope>NUCLEOTIDE SEQUENCE [LARGE SCALE GENOMIC DNA]</scope>
</reference>
<keyword evidence="2 4" id="KW-0479">Metal-binding</keyword>
<evidence type="ECO:0000256" key="4">
    <source>
        <dbReference type="RuleBase" id="RU000621"/>
    </source>
</evidence>
<reference evidence="5" key="2">
    <citation type="submission" date="2025-08" db="UniProtKB">
        <authorList>
            <consortium name="Ensembl"/>
        </authorList>
    </citation>
    <scope>IDENTIFICATION</scope>
</reference>
<dbReference type="InterPro" id="IPR000006">
    <property type="entry name" value="Metalthion_vert"/>
</dbReference>
<dbReference type="GO" id="GO:0046872">
    <property type="term" value="F:metal ion binding"/>
    <property type="evidence" value="ECO:0007669"/>
    <property type="project" value="UniProtKB-KW"/>
</dbReference>
<keyword evidence="3 4" id="KW-0480">Metal-thiolate cluster</keyword>
<evidence type="ECO:0000256" key="2">
    <source>
        <dbReference type="ARBA" id="ARBA00022723"/>
    </source>
</evidence>
<sequence>ILCRDPTCSGVRGARMARVPGNARCASASRKMSCGSCGLTGCAKCARGCVCEGASDQRSCCTRCPGGPDPALNQREQTCRFFRGGGGGGM</sequence>
<dbReference type="InterPro" id="IPR023587">
    <property type="entry name" value="Metalthion_dom_sf_vert"/>
</dbReference>
<comment type="function">
    <text evidence="4">Metallothioneins have a high content of cysteine residues that bind various heavy metals.</text>
</comment>